<organism evidence="2 3">
    <name type="scientific">Streptomyces albus</name>
    <dbReference type="NCBI Taxonomy" id="1888"/>
    <lineage>
        <taxon>Bacteria</taxon>
        <taxon>Bacillati</taxon>
        <taxon>Actinomycetota</taxon>
        <taxon>Actinomycetes</taxon>
        <taxon>Kitasatosporales</taxon>
        <taxon>Streptomycetaceae</taxon>
        <taxon>Streptomyces</taxon>
    </lineage>
</organism>
<dbReference type="Pfam" id="PF01042">
    <property type="entry name" value="Ribonuc_L-PSP"/>
    <property type="match status" value="1"/>
</dbReference>
<evidence type="ECO:0000313" key="2">
    <source>
        <dbReference type="EMBL" id="TGG85407.1"/>
    </source>
</evidence>
<comment type="similarity">
    <text evidence="1">Belongs to the RutC family.</text>
</comment>
<dbReference type="EMBL" id="RCIY01000044">
    <property type="protein sequence ID" value="TGG85407.1"/>
    <property type="molecule type" value="Genomic_DNA"/>
</dbReference>
<dbReference type="GO" id="GO:0005829">
    <property type="term" value="C:cytosol"/>
    <property type="evidence" value="ECO:0007669"/>
    <property type="project" value="TreeGrafter"/>
</dbReference>
<dbReference type="Gene3D" id="3.30.1330.40">
    <property type="entry name" value="RutC-like"/>
    <property type="match status" value="1"/>
</dbReference>
<dbReference type="AlphaFoldDB" id="A0A8H1QWC4"/>
<protein>
    <submittedName>
        <fullName evidence="2">RidA family protein</fullName>
    </submittedName>
</protein>
<dbReference type="Proteomes" id="UP000298111">
    <property type="component" value="Unassembled WGS sequence"/>
</dbReference>
<dbReference type="SUPFAM" id="SSF55298">
    <property type="entry name" value="YjgF-like"/>
    <property type="match status" value="1"/>
</dbReference>
<dbReference type="GeneID" id="75180506"/>
<accession>A0A8H1QWC4</accession>
<dbReference type="PANTHER" id="PTHR11803">
    <property type="entry name" value="2-IMINOBUTANOATE/2-IMINOPROPANOATE DEAMINASE RIDA"/>
    <property type="match status" value="1"/>
</dbReference>
<dbReference type="GO" id="GO:0019239">
    <property type="term" value="F:deaminase activity"/>
    <property type="evidence" value="ECO:0007669"/>
    <property type="project" value="TreeGrafter"/>
</dbReference>
<gene>
    <name evidence="2" type="ORF">D8771_09445</name>
</gene>
<name>A0A8H1QWC4_9ACTN</name>
<dbReference type="PANTHER" id="PTHR11803:SF58">
    <property type="entry name" value="PROTEIN HMF1-RELATED"/>
    <property type="match status" value="1"/>
</dbReference>
<reference evidence="2 3" key="1">
    <citation type="submission" date="2018-10" db="EMBL/GenBank/DDBJ databases">
        <title>Isolation of pseudouridimycin from Streptomyces albus DSM 40763.</title>
        <authorList>
            <person name="Rosenqvist P."/>
            <person name="Metsae-Ketelae M."/>
            <person name="Virta P."/>
        </authorList>
    </citation>
    <scope>NUCLEOTIDE SEQUENCE [LARGE SCALE GENOMIC DNA]</scope>
    <source>
        <strain evidence="2 3">DSM 40763</strain>
    </source>
</reference>
<sequence>MSSLTHLTTPAGLAPGNGFSHAVLGEGRLVAVSGQVALDADGRVVGEGDPTAQAKQVFANLERCLQAAGATFADVMKFTFFVTDLSVMPALRAVRDTYLDADRLPACSAVQVAGLVRPELLIEIEALAVLPGTTERS</sequence>
<dbReference type="InterPro" id="IPR006175">
    <property type="entry name" value="YjgF/YER057c/UK114"/>
</dbReference>
<evidence type="ECO:0000313" key="3">
    <source>
        <dbReference type="Proteomes" id="UP000298111"/>
    </source>
</evidence>
<comment type="caution">
    <text evidence="2">The sequence shown here is derived from an EMBL/GenBank/DDBJ whole genome shotgun (WGS) entry which is preliminary data.</text>
</comment>
<dbReference type="CDD" id="cd00448">
    <property type="entry name" value="YjgF_YER057c_UK114_family"/>
    <property type="match status" value="1"/>
</dbReference>
<dbReference type="InterPro" id="IPR035959">
    <property type="entry name" value="RutC-like_sf"/>
</dbReference>
<dbReference type="RefSeq" id="WP_016470671.1">
    <property type="nucleotide sequence ID" value="NZ_BBQG01000046.1"/>
</dbReference>
<proteinExistence type="inferred from homology"/>
<evidence type="ECO:0000256" key="1">
    <source>
        <dbReference type="ARBA" id="ARBA00010552"/>
    </source>
</evidence>